<dbReference type="SMART" id="SM00308">
    <property type="entry name" value="LH2"/>
    <property type="match status" value="1"/>
</dbReference>
<dbReference type="SUPFAM" id="SSF49723">
    <property type="entry name" value="Lipase/lipooxygenase domain (PLAT/LH2 domain)"/>
    <property type="match status" value="3"/>
</dbReference>
<feature type="compositionally biased region" description="Basic and acidic residues" evidence="3">
    <location>
        <begin position="605"/>
        <end position="615"/>
    </location>
</feature>
<comment type="caution">
    <text evidence="1">Lacks conserved residue(s) required for the propagation of feature annotation.</text>
</comment>
<dbReference type="PANTHER" id="PTHR31718">
    <property type="entry name" value="PLAT DOMAIN-CONTAINING PROTEIN"/>
    <property type="match status" value="1"/>
</dbReference>
<name>A0A813YTZ4_9BILA</name>
<feature type="region of interest" description="Disordered" evidence="3">
    <location>
        <begin position="1562"/>
        <end position="1608"/>
    </location>
</feature>
<dbReference type="EMBL" id="CAJNOQ010001354">
    <property type="protein sequence ID" value="CAF0888743.1"/>
    <property type="molecule type" value="Genomic_DNA"/>
</dbReference>
<feature type="region of interest" description="Disordered" evidence="3">
    <location>
        <begin position="976"/>
        <end position="1015"/>
    </location>
</feature>
<keyword evidence="2" id="KW-0175">Coiled coil</keyword>
<feature type="domain" description="PLAT" evidence="4">
    <location>
        <begin position="1256"/>
        <end position="1375"/>
    </location>
</feature>
<feature type="compositionally biased region" description="Low complexity" evidence="3">
    <location>
        <begin position="913"/>
        <end position="927"/>
    </location>
</feature>
<dbReference type="EMBL" id="CAJNOK010000494">
    <property type="protein sequence ID" value="CAF0757455.1"/>
    <property type="molecule type" value="Genomic_DNA"/>
</dbReference>
<feature type="region of interest" description="Disordered" evidence="3">
    <location>
        <begin position="626"/>
        <end position="693"/>
    </location>
</feature>
<evidence type="ECO:0000313" key="6">
    <source>
        <dbReference type="EMBL" id="CAF0888743.1"/>
    </source>
</evidence>
<feature type="region of interest" description="Disordered" evidence="3">
    <location>
        <begin position="596"/>
        <end position="615"/>
    </location>
</feature>
<dbReference type="InterPro" id="IPR001024">
    <property type="entry name" value="PLAT/LH2_dom"/>
</dbReference>
<evidence type="ECO:0000313" key="5">
    <source>
        <dbReference type="EMBL" id="CAF0757455.1"/>
    </source>
</evidence>
<dbReference type="CDD" id="cd00113">
    <property type="entry name" value="PLAT"/>
    <property type="match status" value="1"/>
</dbReference>
<evidence type="ECO:0000256" key="1">
    <source>
        <dbReference type="PROSITE-ProRule" id="PRU00152"/>
    </source>
</evidence>
<dbReference type="PROSITE" id="PS50095">
    <property type="entry name" value="PLAT"/>
    <property type="match status" value="3"/>
</dbReference>
<dbReference type="Pfam" id="PF01477">
    <property type="entry name" value="PLAT"/>
    <property type="match status" value="1"/>
</dbReference>
<protein>
    <recommendedName>
        <fullName evidence="4">PLAT domain-containing protein</fullName>
    </recommendedName>
</protein>
<feature type="compositionally biased region" description="Polar residues" evidence="3">
    <location>
        <begin position="1046"/>
        <end position="1067"/>
    </location>
</feature>
<feature type="domain" description="PLAT" evidence="4">
    <location>
        <begin position="349"/>
        <end position="471"/>
    </location>
</feature>
<feature type="compositionally biased region" description="Low complexity" evidence="3">
    <location>
        <begin position="1140"/>
        <end position="1150"/>
    </location>
</feature>
<feature type="compositionally biased region" description="Basic residues" evidence="3">
    <location>
        <begin position="1099"/>
        <end position="1110"/>
    </location>
</feature>
<comment type="caution">
    <text evidence="6">The sequence shown here is derived from an EMBL/GenBank/DDBJ whole genome shotgun (WGS) entry which is preliminary data.</text>
</comment>
<evidence type="ECO:0000313" key="7">
    <source>
        <dbReference type="EMBL" id="CAF3536867.1"/>
    </source>
</evidence>
<dbReference type="Proteomes" id="UP000677228">
    <property type="component" value="Unassembled WGS sequence"/>
</dbReference>
<dbReference type="EMBL" id="CAJOBA010000494">
    <property type="protein sequence ID" value="CAF3536867.1"/>
    <property type="molecule type" value="Genomic_DNA"/>
</dbReference>
<feature type="coiled-coil region" evidence="2">
    <location>
        <begin position="147"/>
        <end position="174"/>
    </location>
</feature>
<keyword evidence="9" id="KW-1185">Reference proteome</keyword>
<feature type="domain" description="PLAT" evidence="4">
    <location>
        <begin position="1380"/>
        <end position="1497"/>
    </location>
</feature>
<proteinExistence type="predicted"/>
<evidence type="ECO:0000256" key="3">
    <source>
        <dbReference type="SAM" id="MobiDB-lite"/>
    </source>
</evidence>
<dbReference type="EMBL" id="CAJOBC010001354">
    <property type="protein sequence ID" value="CAF3673494.1"/>
    <property type="molecule type" value="Genomic_DNA"/>
</dbReference>
<feature type="region of interest" description="Disordered" evidence="3">
    <location>
        <begin position="847"/>
        <end position="951"/>
    </location>
</feature>
<feature type="compositionally biased region" description="Polar residues" evidence="3">
    <location>
        <begin position="1565"/>
        <end position="1601"/>
    </location>
</feature>
<dbReference type="Gene3D" id="2.60.60.20">
    <property type="entry name" value="PLAT/LH2 domain"/>
    <property type="match status" value="3"/>
</dbReference>
<dbReference type="PANTHER" id="PTHR31718:SF60">
    <property type="entry name" value="LIPOXYGENASE HOMOLOGY DOMAIN-CONTAINING PROTEIN 1"/>
    <property type="match status" value="1"/>
</dbReference>
<dbReference type="Proteomes" id="UP000682733">
    <property type="component" value="Unassembled WGS sequence"/>
</dbReference>
<feature type="region of interest" description="Disordered" evidence="3">
    <location>
        <begin position="1046"/>
        <end position="1156"/>
    </location>
</feature>
<evidence type="ECO:0000313" key="9">
    <source>
        <dbReference type="Proteomes" id="UP000663829"/>
    </source>
</evidence>
<feature type="compositionally biased region" description="Basic and acidic residues" evidence="3">
    <location>
        <begin position="675"/>
        <end position="685"/>
    </location>
</feature>
<evidence type="ECO:0000313" key="8">
    <source>
        <dbReference type="EMBL" id="CAF3673494.1"/>
    </source>
</evidence>
<sequence>MSTIKADNLLRSLIESGLSLTDFAILATKAMKIQRDFRSANEERRERDRIQKHLKIREKRKFERELKEEEERRIKGLAKLYEFGYVTSDDLLTTIDNNNLRTTRTNKFQIASDGDRTDVENSLIPYLKETNDLKAHQRDCCLIFNINNDLRLNQEKIERACRRAKRNIYQLRADRFNRPEYRTICSVETATLYNKFKEAVKEVNHVISDTSIHPKDKRHLNELLTYINQLEGDVGLLMCNLQYEPKVKETIIFAPVTTDILDRMNLILHYVQTLADNISTNSFMTEEKENNNNKTPTPYRLSKAALNRSTSTFLDPLHGSNHKMQATTNQTLSSSPLLSSSSKIFNSDGVYKVIVKTSNKMFAGTDAYVDVQLTGANGTSSKMPLLQSETNQDPFERDHTDTFTIDVKQDLGKIAKLTLSIVGENKSDKYECEWIEINHRTTNKTYRHVDILSSDRTYRGNIQQNLGGDSRRTELTVDLEEMPSRIGKQQSTNTISAITTVSSNYTASSQASGLTTKLDRTFDTKLPSSVVRQLSSTSVDDTVKEQVIPQRAARQAFLRTSKYDEKIHYKKFFDSLSASDNENDDFEHRNRFSAVDKRKDKKRLQKDNSEQYSISRDESETINFYETRDKSRQKNNRDIEIKEKLVSKDSPQNLVIRPTQGQSSRKSNQQQIESTNERVLTEMKKQGQSVQKVDRSENLIPTVIETNINQVSFHPLQTSKGLLTDTTNSDAVILERREIAAEAKQRQVAEKSENTSDNKLIMFPHSLLPVHNSDVGQGNKTSRSRKNISQTITNDAKTFSFFLASWFPSNTSGQLSYPKEESIIPSNTDKITQQNIARFRVSSSLTRQQKNVVSSKRRSYGSSTVSPQLVDLATQPNTNTSKVSSTSQRQNEKMSVTSTFSTPVLGLLTDEPSTTISNTSSYSSITSKVSNFTTPESTITSSKISGDTTTQSSASQANLKLNSTAAHSSKIVTSIEKQMQRPSDYTKTNKTSNQRSNVTDGKSINQKVRSTTSEYSDNDLKFVKQQQTDILTSPIAADTTSQIVTTNHPRNDQEQQSVTIKTSAANSDNDDKSMSSRQTDTSEASGLSGNMLSPDSAKKFRKRKRNRRQQQSKQSSLTEQRDELVKMADDIETFNRDQSTTKSSIISSKTNSHEQLAVHSSRIFSSDNRTKQSIQNTEEQDRRLVASRINTADSDNYMVKEQSRPQFAARSHTKDTIDRLRERESFSFSKSEKSNINDTVERAKRLAITTTNNKRPNYIIEVKTGTNGLKDKDKKHVYLQLLDNKNRTTDEIKIIPLNGDAFGKRKVNYFNVRVQPYLDQVDNIRLWYTGGNKKDIWSIDYVNVSNILTGVKKRFTTKYSLKSDSKVEFINESDYHDDDFYYLIHLASKDTDFNGKPVDAYIQLIGNKSTTDVIKIQIAPRKKKNVQFVDQIKSLQRKDIGSINSVKIWHNDKKNVKQWNLDKIDIYDNRQHEFISFNIKRHLDTKHDDKKTDITLQVSSRENLPSKRFIVYLKKMRSNHMFLIEQNSSISISNILTTTLSEDERNDINEVLPISNWLELRDRSPSNNSATRPQSATNRSHSEKTTMIQFENQKQQLISRTQRNDDEN</sequence>
<evidence type="ECO:0000256" key="2">
    <source>
        <dbReference type="SAM" id="Coils"/>
    </source>
</evidence>
<organism evidence="6 9">
    <name type="scientific">Didymodactylos carnosus</name>
    <dbReference type="NCBI Taxonomy" id="1234261"/>
    <lineage>
        <taxon>Eukaryota</taxon>
        <taxon>Metazoa</taxon>
        <taxon>Spiralia</taxon>
        <taxon>Gnathifera</taxon>
        <taxon>Rotifera</taxon>
        <taxon>Eurotatoria</taxon>
        <taxon>Bdelloidea</taxon>
        <taxon>Philodinida</taxon>
        <taxon>Philodinidae</taxon>
        <taxon>Didymodactylos</taxon>
    </lineage>
</organism>
<accession>A0A813YTZ4</accession>
<evidence type="ECO:0000259" key="4">
    <source>
        <dbReference type="PROSITE" id="PS50095"/>
    </source>
</evidence>
<feature type="compositionally biased region" description="Basic and acidic residues" evidence="3">
    <location>
        <begin position="1119"/>
        <end position="1135"/>
    </location>
</feature>
<feature type="compositionally biased region" description="Basic and acidic residues" evidence="3">
    <location>
        <begin position="626"/>
        <end position="647"/>
    </location>
</feature>
<feature type="compositionally biased region" description="Polar residues" evidence="3">
    <location>
        <begin position="874"/>
        <end position="902"/>
    </location>
</feature>
<feature type="compositionally biased region" description="Polar residues" evidence="3">
    <location>
        <begin position="847"/>
        <end position="867"/>
    </location>
</feature>
<feature type="compositionally biased region" description="Polar residues" evidence="3">
    <location>
        <begin position="649"/>
        <end position="674"/>
    </location>
</feature>
<dbReference type="Proteomes" id="UP000681722">
    <property type="component" value="Unassembled WGS sequence"/>
</dbReference>
<dbReference type="InterPro" id="IPR036392">
    <property type="entry name" value="PLAT/LH2_dom_sf"/>
</dbReference>
<reference evidence="6" key="1">
    <citation type="submission" date="2021-02" db="EMBL/GenBank/DDBJ databases">
        <authorList>
            <person name="Nowell W R."/>
        </authorList>
    </citation>
    <scope>NUCLEOTIDE SEQUENCE</scope>
</reference>
<feature type="compositionally biased region" description="Polar residues" evidence="3">
    <location>
        <begin position="1075"/>
        <end position="1093"/>
    </location>
</feature>
<feature type="compositionally biased region" description="Polar residues" evidence="3">
    <location>
        <begin position="928"/>
        <end position="951"/>
    </location>
</feature>
<dbReference type="Proteomes" id="UP000663829">
    <property type="component" value="Unassembled WGS sequence"/>
</dbReference>
<gene>
    <name evidence="6" type="ORF">GPM918_LOCUS8006</name>
    <name evidence="5" type="ORF">OVA965_LOCUS2364</name>
    <name evidence="8" type="ORF">SRO942_LOCUS8006</name>
    <name evidence="7" type="ORF">TMI583_LOCUS2364</name>
</gene>
<dbReference type="OrthoDB" id="9999201at2759"/>